<reference evidence="3" key="1">
    <citation type="journal article" date="2019" name="Int. J. Syst. Evol. Microbiol.">
        <title>The Global Catalogue of Microorganisms (GCM) 10K type strain sequencing project: providing services to taxonomists for standard genome sequencing and annotation.</title>
        <authorList>
            <consortium name="The Broad Institute Genomics Platform"/>
            <consortium name="The Broad Institute Genome Sequencing Center for Infectious Disease"/>
            <person name="Wu L."/>
            <person name="Ma J."/>
        </authorList>
    </citation>
    <scope>NUCLEOTIDE SEQUENCE [LARGE SCALE GENOMIC DNA]</scope>
    <source>
        <strain evidence="3">CCUG 62215</strain>
    </source>
</reference>
<name>A0ABW3N953_9FLAO</name>
<keyword evidence="3" id="KW-1185">Reference proteome</keyword>
<feature type="chain" id="PRO_5046440121" description="OstA-like protein" evidence="1">
    <location>
        <begin position="25"/>
        <end position="215"/>
    </location>
</feature>
<evidence type="ECO:0000313" key="3">
    <source>
        <dbReference type="Proteomes" id="UP001597013"/>
    </source>
</evidence>
<protein>
    <recommendedName>
        <fullName evidence="4">OstA-like protein</fullName>
    </recommendedName>
</protein>
<organism evidence="2 3">
    <name type="scientific">Winogradskyella litorisediminis</name>
    <dbReference type="NCBI Taxonomy" id="1156618"/>
    <lineage>
        <taxon>Bacteria</taxon>
        <taxon>Pseudomonadati</taxon>
        <taxon>Bacteroidota</taxon>
        <taxon>Flavobacteriia</taxon>
        <taxon>Flavobacteriales</taxon>
        <taxon>Flavobacteriaceae</taxon>
        <taxon>Winogradskyella</taxon>
    </lineage>
</organism>
<evidence type="ECO:0000256" key="1">
    <source>
        <dbReference type="SAM" id="SignalP"/>
    </source>
</evidence>
<accession>A0ABW3N953</accession>
<dbReference type="Proteomes" id="UP001597013">
    <property type="component" value="Unassembled WGS sequence"/>
</dbReference>
<dbReference type="EMBL" id="JBHTJL010000016">
    <property type="protein sequence ID" value="MFD1064194.1"/>
    <property type="molecule type" value="Genomic_DNA"/>
</dbReference>
<dbReference type="RefSeq" id="WP_386132360.1">
    <property type="nucleotide sequence ID" value="NZ_JBHTJL010000016.1"/>
</dbReference>
<proteinExistence type="predicted"/>
<comment type="caution">
    <text evidence="2">The sequence shown here is derived from an EMBL/GenBank/DDBJ whole genome shotgun (WGS) entry which is preliminary data.</text>
</comment>
<sequence length="215" mass="25137">MKTRNTMKVLASIALLMFMNLTFGQNDYLKITKSDKENDFIKYPPGSRFELTNTNNNIVYSDKSSEKEFIINQTYKLTVYPTYKNTSNIYYLSKGKIEIKSNAEYFKAIKEHSTKKKNKQDYGYYEYDMNHFTKGLKMIKSLEISSLDTKLYNATFKFNNGVEANYLDGKMTATQNGKDLNIKGKYLIYSEDGLIKLSFRPKTGETWWVFEPIKK</sequence>
<keyword evidence="1" id="KW-0732">Signal</keyword>
<evidence type="ECO:0000313" key="2">
    <source>
        <dbReference type="EMBL" id="MFD1064194.1"/>
    </source>
</evidence>
<feature type="signal peptide" evidence="1">
    <location>
        <begin position="1"/>
        <end position="24"/>
    </location>
</feature>
<evidence type="ECO:0008006" key="4">
    <source>
        <dbReference type="Google" id="ProtNLM"/>
    </source>
</evidence>
<gene>
    <name evidence="2" type="ORF">ACFQ1Q_13135</name>
</gene>